<gene>
    <name evidence="1" type="ORF">PAPOLLO_LOCUS26755</name>
</gene>
<comment type="caution">
    <text evidence="1">The sequence shown here is derived from an EMBL/GenBank/DDBJ whole genome shotgun (WGS) entry which is preliminary data.</text>
</comment>
<protein>
    <submittedName>
        <fullName evidence="1">(apollo) hypothetical protein</fullName>
    </submittedName>
</protein>
<keyword evidence="2" id="KW-1185">Reference proteome</keyword>
<evidence type="ECO:0000313" key="2">
    <source>
        <dbReference type="Proteomes" id="UP000691718"/>
    </source>
</evidence>
<accession>A0A8S3YAN9</accession>
<organism evidence="1 2">
    <name type="scientific">Parnassius apollo</name>
    <name type="common">Apollo butterfly</name>
    <name type="synonym">Papilio apollo</name>
    <dbReference type="NCBI Taxonomy" id="110799"/>
    <lineage>
        <taxon>Eukaryota</taxon>
        <taxon>Metazoa</taxon>
        <taxon>Ecdysozoa</taxon>
        <taxon>Arthropoda</taxon>
        <taxon>Hexapoda</taxon>
        <taxon>Insecta</taxon>
        <taxon>Pterygota</taxon>
        <taxon>Neoptera</taxon>
        <taxon>Endopterygota</taxon>
        <taxon>Lepidoptera</taxon>
        <taxon>Glossata</taxon>
        <taxon>Ditrysia</taxon>
        <taxon>Papilionoidea</taxon>
        <taxon>Papilionidae</taxon>
        <taxon>Parnassiinae</taxon>
        <taxon>Parnassini</taxon>
        <taxon>Parnassius</taxon>
        <taxon>Parnassius</taxon>
    </lineage>
</organism>
<sequence>MQCDNAGSGRKVETFLLFINENKENIDNNDISRLRLTQDRVTHQEVTVTSEAQNKVFDENEIVEYDQYNDSIVCSLLLFSRRDPKALSTKSKLSFCEDHFDLENDMENYIQYKIMGYIKRIRMKPNCIPSRFDCQVDRKRKFTLNYPRHSFIKQQKMSSIEETEETMDNELNHVISLPSCNQENILVDHRYTCNKHYDHTYCKINNIHPAQDGQLEDW</sequence>
<proteinExistence type="predicted"/>
<name>A0A8S3YAN9_PARAO</name>
<reference evidence="1" key="1">
    <citation type="submission" date="2021-04" db="EMBL/GenBank/DDBJ databases">
        <authorList>
            <person name="Tunstrom K."/>
        </authorList>
    </citation>
    <scope>NUCLEOTIDE SEQUENCE</scope>
</reference>
<dbReference type="EMBL" id="CAJQZP010001607">
    <property type="protein sequence ID" value="CAG5056525.1"/>
    <property type="molecule type" value="Genomic_DNA"/>
</dbReference>
<evidence type="ECO:0000313" key="1">
    <source>
        <dbReference type="EMBL" id="CAG5056525.1"/>
    </source>
</evidence>
<dbReference type="AlphaFoldDB" id="A0A8S3YAN9"/>
<dbReference type="OrthoDB" id="8123506at2759"/>
<dbReference type="Proteomes" id="UP000691718">
    <property type="component" value="Unassembled WGS sequence"/>
</dbReference>